<organism evidence="1 2">
    <name type="scientific">Haemonchus placei</name>
    <name type="common">Barber's pole worm</name>
    <dbReference type="NCBI Taxonomy" id="6290"/>
    <lineage>
        <taxon>Eukaryota</taxon>
        <taxon>Metazoa</taxon>
        <taxon>Ecdysozoa</taxon>
        <taxon>Nematoda</taxon>
        <taxon>Chromadorea</taxon>
        <taxon>Rhabditida</taxon>
        <taxon>Rhabditina</taxon>
        <taxon>Rhabditomorpha</taxon>
        <taxon>Strongyloidea</taxon>
        <taxon>Trichostrongylidae</taxon>
        <taxon>Haemonchus</taxon>
    </lineage>
</organism>
<reference evidence="1 2" key="1">
    <citation type="submission" date="2018-11" db="EMBL/GenBank/DDBJ databases">
        <authorList>
            <consortium name="Pathogen Informatics"/>
        </authorList>
    </citation>
    <scope>NUCLEOTIDE SEQUENCE [LARGE SCALE GENOMIC DNA]</scope>
    <source>
        <strain evidence="1 2">MHpl1</strain>
    </source>
</reference>
<dbReference type="AlphaFoldDB" id="A0A3P7Y2I4"/>
<evidence type="ECO:0008006" key="3">
    <source>
        <dbReference type="Google" id="ProtNLM"/>
    </source>
</evidence>
<protein>
    <recommendedName>
        <fullName evidence="3">Tyrosine-protein phosphatase domain-containing protein</fullName>
    </recommendedName>
</protein>
<dbReference type="OrthoDB" id="10253954at2759"/>
<dbReference type="InterPro" id="IPR029021">
    <property type="entry name" value="Prot-tyrosine_phosphatase-like"/>
</dbReference>
<accession>A0A3P7Y2I4</accession>
<dbReference type="SUPFAM" id="SSF52799">
    <property type="entry name" value="(Phosphotyrosine protein) phosphatases II"/>
    <property type="match status" value="1"/>
</dbReference>
<evidence type="ECO:0000313" key="1">
    <source>
        <dbReference type="EMBL" id="VDO59193.1"/>
    </source>
</evidence>
<dbReference type="EMBL" id="UZAF01019325">
    <property type="protein sequence ID" value="VDO59193.1"/>
    <property type="molecule type" value="Genomic_DNA"/>
</dbReference>
<evidence type="ECO:0000313" key="2">
    <source>
        <dbReference type="Proteomes" id="UP000268014"/>
    </source>
</evidence>
<dbReference type="Proteomes" id="UP000268014">
    <property type="component" value="Unassembled WGS sequence"/>
</dbReference>
<sequence>MFQDLCECHHDPSCSPPVDYVILPGYHRADEFLVANWPKECAELWQLIWSQNCQTVVLLGEIDYWTGMDQVDDLTIQHGENFVLLQNKEDQLYVRIVVVSRVALESDFWGEVERIQEDRLAYHDAPLLVINSIRPDTDLSKNHESKVPFLGEPSPSLAYCLCALTSLACQLEQQGCVDVVLLLASYSHIHCGLWNSRVSFVN</sequence>
<dbReference type="STRING" id="6290.A0A3P7Y2I4"/>
<gene>
    <name evidence="1" type="ORF">HPLM_LOCUS16223</name>
</gene>
<keyword evidence="2" id="KW-1185">Reference proteome</keyword>
<proteinExistence type="predicted"/>
<name>A0A3P7Y2I4_HAEPC</name>